<evidence type="ECO:0000259" key="1">
    <source>
        <dbReference type="Pfam" id="PF25794"/>
    </source>
</evidence>
<dbReference type="NCBIfam" id="NF047352">
    <property type="entry name" value="P_loop_sacsin"/>
    <property type="match status" value="1"/>
</dbReference>
<dbReference type="PANTHER" id="PTHR32387">
    <property type="entry name" value="WU:FJ29H11"/>
    <property type="match status" value="1"/>
</dbReference>
<dbReference type="OrthoDB" id="1262810at2759"/>
<sequence length="1676" mass="190143">MKTPRRPSGPINPPRSCKRRNTMNEELTMASAKQHIEEIRKDRFWIGVGKNPLSKPLRMAVKYLSAELYSKDVHFLMELIQNAEDNEYPDGVEPSLEFMITRQDITATGAPATLLMFNNEKGFSRKNMESICNVGASTKAGNRKCGYIGEKGIGFKSVFLLTVQPYIFSNGYQIRFSETPCPECDIAYIVPEWVDSKPCVSDIQKIYGRSRKLPTTTLILPLKPDKVKAVKEQLSSIHPELLLFLSKIKQLSVKEDNMDPNVNTIRAVSISSERDFVAKKSIDAESYTVHLTAADGDNPEGECVYYMWRQRFPVKQESKVEKRIDIDEWSITLAFPYGKRLNRGMTSVGIYAFLPTEVVTNLPFIIQADFLLPSSRETILWDDVWNQGILHCVPNAFINAFVSLVKTKEDAPASSLARMFDFLPINTSCHPKLNVIRESIRGKLLQEDIIPSESHSMQKFFHKPQEVGRLMPTFWNVLLKAKRQGAKLHNLSSLEKYILDSSFDTDKYNDVLNFLEIEFVDVNWYPKCIQSCNLVFDVQEDVYVELLCFLAVNWSSQFERTALRLIPLLKYVDASGTVSLLSIAEAQAQYTLCRSQHAQHISWLIDWSKKFRSAGNLVFLPGKTQEFTAKVDFLFAWFKDCRIVTTIDVYGYASLLLNSLGSNRTLVLDFAHFLHLSFSRSFISESKVKRLCAEMPLLNGYGSVTVKRKGVLVPADGSNWVQLMGSNPWRDEDFVELAEEYLHSRRYAGQYVPKRALINFLRSCACASDIPDISPPDAPFPTVSGPLTKQNAFLLLEWIMKLRSNVFLIPSKFLSCIKNGSWLKVTISGSPGYKPPSQSFLPCSSWGSLLQSGSDMVDIPMVDKSFYGNKISHYEEELKAIGVISDCGEACEFIGKHLMSLATNYNLTATKVIAMLNFIKFLREKYLPVDKFINAVKNVEWVRTSSGERLPAESVLYDGSWEAASGISQIPFLDQGYYGNDILNYKTELDLLGVLVGFKPNYDMVIDHLKPSMSLNYLRAESFLFALKCIQNSQKSGTLVASLKDAKCLRTNIGHLNPGQCFLFDHEWGCILTVFDGFPLVDGDFYGNKVFDYKCELEKIGVVVDFDVAMKAFCNDFKQRASSKSITKENVLSFLSCYKEFRNSKRPLPTEFRTCVREAKWLRTRLADFRSPKDCILYVLPFVDDSDKYYGKGIHQFKGELENLGIVVDFKTGAALIFENIFFQDPTYITPESVISLLKCVKNFTTEGQRSLPDTFLKKIHQTKWLKTKAGYKSPKKCLSFNAKLGSSLQRHDGPFIDEEYYGPAISSYKKELDAIGVVIDMLSGDARSLLAHHLKSQSEFARIVRIYDYLRESDWRPDDGAHKRLWVPTSSFDGMWLEEAPPTLWIEWGNTRPVVSHDECSAFWGHVIRYWSTKTEQMISESVAKVPAVCPTSDDVQLVDKLDVFLPDDLLLKDLFGKSSPYPLFVWCPVKNIHLVPRARHHDIYAKIGVRKISKSVSICELSAAECGELKSPKDASIVKGLVRLILGFLGDPLLNMVVEDRHETVKPLLNVTVLEMSEPIKVSYSLKMGSGKVVKVSTSQMVCWEKESSEFFTQKVEKSGGQRFLVEYATRFSEVVAQGLLWEKEDQIARLAELIKFGFFMGFDEDAVDYFMKSKNMHISLEDEEFLASAFPSC</sequence>
<dbReference type="InterPro" id="IPR052957">
    <property type="entry name" value="Auxin_embryo_med"/>
</dbReference>
<dbReference type="InterPro" id="IPR036890">
    <property type="entry name" value="HATPase_C_sf"/>
</dbReference>
<reference evidence="2" key="1">
    <citation type="submission" date="2022-04" db="EMBL/GenBank/DDBJ databases">
        <title>Carnegiea gigantea Genome sequencing and assembly v2.</title>
        <authorList>
            <person name="Copetti D."/>
            <person name="Sanderson M.J."/>
            <person name="Burquez A."/>
            <person name="Wojciechowski M.F."/>
        </authorList>
    </citation>
    <scope>NUCLEOTIDE SEQUENCE</scope>
    <source>
        <strain evidence="2">SGP5-SGP5p</strain>
        <tissue evidence="2">Aerial part</tissue>
    </source>
</reference>
<feature type="domain" description="Sacsin/Nov" evidence="1">
    <location>
        <begin position="69"/>
        <end position="171"/>
    </location>
</feature>
<comment type="caution">
    <text evidence="2">The sequence shown here is derived from an EMBL/GenBank/DDBJ whole genome shotgun (WGS) entry which is preliminary data.</text>
</comment>
<gene>
    <name evidence="2" type="ORF">Cgig2_013393</name>
</gene>
<evidence type="ECO:0000313" key="3">
    <source>
        <dbReference type="Proteomes" id="UP001153076"/>
    </source>
</evidence>
<dbReference type="Pfam" id="PF25794">
    <property type="entry name" value="SACS"/>
    <property type="match status" value="1"/>
</dbReference>
<accession>A0A9Q1GIV5</accession>
<keyword evidence="3" id="KW-1185">Reference proteome</keyword>
<proteinExistence type="predicted"/>
<dbReference type="Proteomes" id="UP001153076">
    <property type="component" value="Unassembled WGS sequence"/>
</dbReference>
<dbReference type="EMBL" id="JAKOGI010003106">
    <property type="protein sequence ID" value="KAJ8420838.1"/>
    <property type="molecule type" value="Genomic_DNA"/>
</dbReference>
<organism evidence="2 3">
    <name type="scientific">Carnegiea gigantea</name>
    <dbReference type="NCBI Taxonomy" id="171969"/>
    <lineage>
        <taxon>Eukaryota</taxon>
        <taxon>Viridiplantae</taxon>
        <taxon>Streptophyta</taxon>
        <taxon>Embryophyta</taxon>
        <taxon>Tracheophyta</taxon>
        <taxon>Spermatophyta</taxon>
        <taxon>Magnoliopsida</taxon>
        <taxon>eudicotyledons</taxon>
        <taxon>Gunneridae</taxon>
        <taxon>Pentapetalae</taxon>
        <taxon>Caryophyllales</taxon>
        <taxon>Cactineae</taxon>
        <taxon>Cactaceae</taxon>
        <taxon>Cactoideae</taxon>
        <taxon>Echinocereeae</taxon>
        <taxon>Carnegiea</taxon>
    </lineage>
</organism>
<dbReference type="Gene3D" id="3.30.565.10">
    <property type="entry name" value="Histidine kinase-like ATPase, C-terminal domain"/>
    <property type="match status" value="1"/>
</dbReference>
<dbReference type="InterPro" id="IPR058210">
    <property type="entry name" value="SACS/Nov_dom"/>
</dbReference>
<protein>
    <recommendedName>
        <fullName evidence="1">Sacsin/Nov domain-containing protein</fullName>
    </recommendedName>
</protein>
<evidence type="ECO:0000313" key="2">
    <source>
        <dbReference type="EMBL" id="KAJ8420838.1"/>
    </source>
</evidence>
<dbReference type="SUPFAM" id="SSF55874">
    <property type="entry name" value="ATPase domain of HSP90 chaperone/DNA topoisomerase II/histidine kinase"/>
    <property type="match status" value="1"/>
</dbReference>
<name>A0A9Q1GIV5_9CARY</name>
<dbReference type="PANTHER" id="PTHR32387:SF3">
    <property type="entry name" value="ATP_DNA BINDING PROTEIN"/>
    <property type="match status" value="1"/>
</dbReference>